<keyword evidence="4 13" id="KW-0808">Transferase</keyword>
<dbReference type="InterPro" id="IPR001805">
    <property type="entry name" value="Adenokinase"/>
</dbReference>
<sequence>MSDLRECLLLGLGNPLLDITCNVGEDFLNKWKLKANDAILADESHKNLNKEMVDTYRCEYIAGGSCQNTLRTVQWMLHKPNICTFMGGIGDDHFGRLMSENSKAQGLNAVYRIDKTVPTGTCACLISQGNTCRSLVAYLGASQTFDIQHLLANYSYVEKAKIFYTTGYHLAVSADSIMNLAQHAHSNPGKLFTMNLSAPYISQAFSKQLLEAYLYVDILFGNETEADAFAELNGWPTKDRKVIAKLAADMECRRKSGRTVVITQGKDSVLVAKTDCPDVKEFVVKAVDESLIVDTIGAGDAFVGGFFAQLVRNRELEVCVESGIYAAQQVIQQIGAHFPKDMTFDK</sequence>
<dbReference type="OrthoDB" id="432447at2759"/>
<dbReference type="FunFam" id="3.40.1190.20:FF:000076">
    <property type="entry name" value="Adenosine kinase"/>
    <property type="match status" value="1"/>
</dbReference>
<keyword evidence="8 13" id="KW-0067">ATP-binding</keyword>
<organism evidence="15">
    <name type="scientific">Oppiella nova</name>
    <dbReference type="NCBI Taxonomy" id="334625"/>
    <lineage>
        <taxon>Eukaryota</taxon>
        <taxon>Metazoa</taxon>
        <taxon>Ecdysozoa</taxon>
        <taxon>Arthropoda</taxon>
        <taxon>Chelicerata</taxon>
        <taxon>Arachnida</taxon>
        <taxon>Acari</taxon>
        <taxon>Acariformes</taxon>
        <taxon>Sarcoptiformes</taxon>
        <taxon>Oribatida</taxon>
        <taxon>Brachypylina</taxon>
        <taxon>Oppioidea</taxon>
        <taxon>Oppiidae</taxon>
        <taxon>Oppiella</taxon>
    </lineage>
</organism>
<evidence type="ECO:0000256" key="11">
    <source>
        <dbReference type="ARBA" id="ARBA00068771"/>
    </source>
</evidence>
<keyword evidence="13" id="KW-0539">Nucleus</keyword>
<dbReference type="Proteomes" id="UP000728032">
    <property type="component" value="Unassembled WGS sequence"/>
</dbReference>
<dbReference type="CDD" id="cd01168">
    <property type="entry name" value="adenosine_kinase"/>
    <property type="match status" value="1"/>
</dbReference>
<dbReference type="InterPro" id="IPR011611">
    <property type="entry name" value="PfkB_dom"/>
</dbReference>
<dbReference type="SUPFAM" id="SSF53613">
    <property type="entry name" value="Ribokinase-like"/>
    <property type="match status" value="1"/>
</dbReference>
<evidence type="ECO:0000256" key="9">
    <source>
        <dbReference type="ARBA" id="ARBA00022842"/>
    </source>
</evidence>
<dbReference type="InterPro" id="IPR029056">
    <property type="entry name" value="Ribokinase-like"/>
</dbReference>
<dbReference type="GO" id="GO:0006166">
    <property type="term" value="P:purine ribonucleoside salvage"/>
    <property type="evidence" value="ECO:0007669"/>
    <property type="project" value="UniProtKB-KW"/>
</dbReference>
<dbReference type="EMBL" id="CAJPVJ010025036">
    <property type="protein sequence ID" value="CAG2178917.1"/>
    <property type="molecule type" value="Genomic_DNA"/>
</dbReference>
<dbReference type="GO" id="GO:0004001">
    <property type="term" value="F:adenosine kinase activity"/>
    <property type="evidence" value="ECO:0007669"/>
    <property type="project" value="UniProtKB-UniRule"/>
</dbReference>
<evidence type="ECO:0000256" key="5">
    <source>
        <dbReference type="ARBA" id="ARBA00022726"/>
    </source>
</evidence>
<dbReference type="PANTHER" id="PTHR45769">
    <property type="entry name" value="ADENOSINE KINASE"/>
    <property type="match status" value="1"/>
</dbReference>
<dbReference type="GO" id="GO:0006144">
    <property type="term" value="P:purine nucleobase metabolic process"/>
    <property type="evidence" value="ECO:0007669"/>
    <property type="project" value="TreeGrafter"/>
</dbReference>
<dbReference type="GO" id="GO:0044209">
    <property type="term" value="P:AMP salvage"/>
    <property type="evidence" value="ECO:0007669"/>
    <property type="project" value="UniProtKB-UniRule"/>
</dbReference>
<evidence type="ECO:0000313" key="15">
    <source>
        <dbReference type="EMBL" id="CAD7661781.1"/>
    </source>
</evidence>
<dbReference type="Pfam" id="PF00294">
    <property type="entry name" value="PfkB"/>
    <property type="match status" value="1"/>
</dbReference>
<dbReference type="GO" id="GO:0005524">
    <property type="term" value="F:ATP binding"/>
    <property type="evidence" value="ECO:0007669"/>
    <property type="project" value="UniProtKB-UniRule"/>
</dbReference>
<reference evidence="15" key="1">
    <citation type="submission" date="2020-11" db="EMBL/GenBank/DDBJ databases">
        <authorList>
            <person name="Tran Van P."/>
        </authorList>
    </citation>
    <scope>NUCLEOTIDE SEQUENCE</scope>
</reference>
<dbReference type="Gene3D" id="3.30.1110.10">
    <property type="match status" value="1"/>
</dbReference>
<evidence type="ECO:0000256" key="3">
    <source>
        <dbReference type="ARBA" id="ARBA00012119"/>
    </source>
</evidence>
<comment type="function">
    <text evidence="13">ATP dependent phosphorylation of adenosine and other related nucleoside analogs to monophosphate derivatives.</text>
</comment>
<comment type="pathway">
    <text evidence="1 13">Purine metabolism; AMP biosynthesis via salvage pathway; AMP from adenosine: step 1/1.</text>
</comment>
<dbReference type="PANTHER" id="PTHR45769:SF3">
    <property type="entry name" value="ADENOSINE KINASE"/>
    <property type="match status" value="1"/>
</dbReference>
<keyword evidence="5 13" id="KW-0660">Purine salvage</keyword>
<keyword evidence="9 13" id="KW-0460">Magnesium</keyword>
<comment type="cofactor">
    <cofactor evidence="13">
        <name>Mg(2+)</name>
        <dbReference type="ChEBI" id="CHEBI:18420"/>
    </cofactor>
    <text evidence="13">Binds 3 Mg(2+) ions per subunit.</text>
</comment>
<dbReference type="Gene3D" id="3.40.1190.20">
    <property type="match status" value="1"/>
</dbReference>
<protein>
    <recommendedName>
        <fullName evidence="11 13">Adenosine kinase</fullName>
        <shortName evidence="13">AK</shortName>
        <ecNumber evidence="3 13">2.7.1.20</ecNumber>
    </recommendedName>
    <alternativeName>
        <fullName evidence="13">Adenosine 5'-phosphotransferase</fullName>
    </alternativeName>
</protein>
<feature type="active site" description="Proton acceptor" evidence="12">
    <location>
        <position position="300"/>
    </location>
</feature>
<keyword evidence="7 13" id="KW-0418">Kinase</keyword>
<dbReference type="EMBL" id="OC939861">
    <property type="protein sequence ID" value="CAD7661781.1"/>
    <property type="molecule type" value="Genomic_DNA"/>
</dbReference>
<comment type="similarity">
    <text evidence="2 13">Belongs to the carbohydrate kinase PfkB family.</text>
</comment>
<proteinExistence type="inferred from homology"/>
<comment type="subunit">
    <text evidence="13">Monomer.</text>
</comment>
<evidence type="ECO:0000256" key="7">
    <source>
        <dbReference type="ARBA" id="ARBA00022777"/>
    </source>
</evidence>
<evidence type="ECO:0000256" key="2">
    <source>
        <dbReference type="ARBA" id="ARBA00010688"/>
    </source>
</evidence>
<comment type="catalytic activity">
    <reaction evidence="10 13">
        <text>adenosine + ATP = AMP + ADP + H(+)</text>
        <dbReference type="Rhea" id="RHEA:20824"/>
        <dbReference type="ChEBI" id="CHEBI:15378"/>
        <dbReference type="ChEBI" id="CHEBI:16335"/>
        <dbReference type="ChEBI" id="CHEBI:30616"/>
        <dbReference type="ChEBI" id="CHEBI:456215"/>
        <dbReference type="ChEBI" id="CHEBI:456216"/>
        <dbReference type="EC" id="2.7.1.20"/>
    </reaction>
</comment>
<dbReference type="EC" id="2.7.1.20" evidence="3 13"/>
<dbReference type="PRINTS" id="PR00989">
    <property type="entry name" value="ADENOKINASE"/>
</dbReference>
<evidence type="ECO:0000256" key="13">
    <source>
        <dbReference type="RuleBase" id="RU368116"/>
    </source>
</evidence>
<evidence type="ECO:0000256" key="6">
    <source>
        <dbReference type="ARBA" id="ARBA00022741"/>
    </source>
</evidence>
<comment type="subcellular location">
    <subcellularLocation>
        <location evidence="13">Nucleus</location>
    </subcellularLocation>
</comment>
<evidence type="ECO:0000256" key="1">
    <source>
        <dbReference type="ARBA" id="ARBA00004801"/>
    </source>
</evidence>
<dbReference type="UniPathway" id="UPA00588">
    <property type="reaction ID" value="UER00659"/>
</dbReference>
<evidence type="ECO:0000256" key="8">
    <source>
        <dbReference type="ARBA" id="ARBA00022840"/>
    </source>
</evidence>
<evidence type="ECO:0000259" key="14">
    <source>
        <dbReference type="Pfam" id="PF00294"/>
    </source>
</evidence>
<evidence type="ECO:0000256" key="12">
    <source>
        <dbReference type="PIRSR" id="PIRSR601805-1"/>
    </source>
</evidence>
<evidence type="ECO:0000256" key="10">
    <source>
        <dbReference type="ARBA" id="ARBA00051362"/>
    </source>
</evidence>
<feature type="domain" description="Carbohydrate kinase PfkB" evidence="14">
    <location>
        <begin position="34"/>
        <end position="339"/>
    </location>
</feature>
<keyword evidence="16" id="KW-1185">Reference proteome</keyword>
<accession>A0A7R9QYE6</accession>
<gene>
    <name evidence="15" type="ORF">ONB1V03_LOCUS18341</name>
</gene>
<keyword evidence="6 13" id="KW-0547">Nucleotide-binding</keyword>
<dbReference type="AlphaFoldDB" id="A0A7R9QYE6"/>
<name>A0A7R9QYE6_9ACAR</name>
<dbReference type="GO" id="GO:0005829">
    <property type="term" value="C:cytosol"/>
    <property type="evidence" value="ECO:0007669"/>
    <property type="project" value="TreeGrafter"/>
</dbReference>
<evidence type="ECO:0000313" key="16">
    <source>
        <dbReference type="Proteomes" id="UP000728032"/>
    </source>
</evidence>
<evidence type="ECO:0000256" key="4">
    <source>
        <dbReference type="ARBA" id="ARBA00022679"/>
    </source>
</evidence>
<dbReference type="GO" id="GO:0005634">
    <property type="term" value="C:nucleus"/>
    <property type="evidence" value="ECO:0007669"/>
    <property type="project" value="UniProtKB-SubCell"/>
</dbReference>